<evidence type="ECO:0000256" key="1">
    <source>
        <dbReference type="SAM" id="MobiDB-lite"/>
    </source>
</evidence>
<feature type="compositionally biased region" description="Basic and acidic residues" evidence="1">
    <location>
        <begin position="162"/>
        <end position="179"/>
    </location>
</feature>
<dbReference type="EMBL" id="JAHDVG010000467">
    <property type="protein sequence ID" value="KAH1182390.1"/>
    <property type="molecule type" value="Genomic_DNA"/>
</dbReference>
<evidence type="ECO:0000313" key="3">
    <source>
        <dbReference type="Proteomes" id="UP000827986"/>
    </source>
</evidence>
<reference evidence="2" key="1">
    <citation type="submission" date="2021-09" db="EMBL/GenBank/DDBJ databases">
        <title>The genome of Mauremys mutica provides insights into the evolution of semi-aquatic lifestyle.</title>
        <authorList>
            <person name="Gong S."/>
            <person name="Gao Y."/>
        </authorList>
    </citation>
    <scope>NUCLEOTIDE SEQUENCE</scope>
    <source>
        <strain evidence="2">MM-2020</strain>
        <tissue evidence="2">Muscle</tissue>
    </source>
</reference>
<proteinExistence type="predicted"/>
<dbReference type="AlphaFoldDB" id="A0A9D3XNM3"/>
<gene>
    <name evidence="2" type="ORF">KIL84_010144</name>
</gene>
<keyword evidence="3" id="KW-1185">Reference proteome</keyword>
<name>A0A9D3XNM3_9SAUR</name>
<evidence type="ECO:0000313" key="2">
    <source>
        <dbReference type="EMBL" id="KAH1182390.1"/>
    </source>
</evidence>
<protein>
    <submittedName>
        <fullName evidence="2">Uncharacterized protein</fullName>
    </submittedName>
</protein>
<feature type="region of interest" description="Disordered" evidence="1">
    <location>
        <begin position="85"/>
        <end position="114"/>
    </location>
</feature>
<comment type="caution">
    <text evidence="2">The sequence shown here is derived from an EMBL/GenBank/DDBJ whole genome shotgun (WGS) entry which is preliminary data.</text>
</comment>
<accession>A0A9D3XNM3</accession>
<dbReference type="Proteomes" id="UP000827986">
    <property type="component" value="Unassembled WGS sequence"/>
</dbReference>
<feature type="compositionally biased region" description="Basic and acidic residues" evidence="1">
    <location>
        <begin position="140"/>
        <end position="152"/>
    </location>
</feature>
<feature type="region of interest" description="Disordered" evidence="1">
    <location>
        <begin position="130"/>
        <end position="211"/>
    </location>
</feature>
<organism evidence="2 3">
    <name type="scientific">Mauremys mutica</name>
    <name type="common">yellowpond turtle</name>
    <dbReference type="NCBI Taxonomy" id="74926"/>
    <lineage>
        <taxon>Eukaryota</taxon>
        <taxon>Metazoa</taxon>
        <taxon>Chordata</taxon>
        <taxon>Craniata</taxon>
        <taxon>Vertebrata</taxon>
        <taxon>Euteleostomi</taxon>
        <taxon>Archelosauria</taxon>
        <taxon>Testudinata</taxon>
        <taxon>Testudines</taxon>
        <taxon>Cryptodira</taxon>
        <taxon>Durocryptodira</taxon>
        <taxon>Testudinoidea</taxon>
        <taxon>Geoemydidae</taxon>
        <taxon>Geoemydinae</taxon>
        <taxon>Mauremys</taxon>
    </lineage>
</organism>
<sequence length="211" mass="22803">MGHGAGSAVTPRLHSTSNLNGLCRPMRLSQQKLGFLGGGAREGGNGVPLGAQPWLRGSHLFSGREEGEAYERLRKPQHLLRFVKKRAQQESPRSLGAASLPPGQTVPGQLSNGNTQSQQALSLFIADPRGAASLSPAPSRADESREGSDDTHPGAISSRRRRAEDHRISTRRQDGESKRLPPWGRGMLRREGEGRISSPRKPFLGHTGMVL</sequence>